<dbReference type="AlphaFoldDB" id="A0A6J5YQU6"/>
<dbReference type="Gene3D" id="3.40.30.10">
    <property type="entry name" value="Glutaredoxin"/>
    <property type="match status" value="1"/>
</dbReference>
<dbReference type="EMBL" id="CAESAJ010000005">
    <property type="protein sequence ID" value="CAB4330309.1"/>
    <property type="molecule type" value="Genomic_DNA"/>
</dbReference>
<evidence type="ECO:0000313" key="1">
    <source>
        <dbReference type="EMBL" id="CAB4330309.1"/>
    </source>
</evidence>
<dbReference type="InterPro" id="IPR008554">
    <property type="entry name" value="Glutaredoxin-like"/>
</dbReference>
<accession>A0A6J5YQU6</accession>
<dbReference type="Pfam" id="PF05768">
    <property type="entry name" value="Glrx-like"/>
    <property type="match status" value="1"/>
</dbReference>
<protein>
    <submittedName>
        <fullName evidence="1">Unannotated protein</fullName>
    </submittedName>
</protein>
<reference evidence="1" key="1">
    <citation type="submission" date="2020-05" db="EMBL/GenBank/DDBJ databases">
        <authorList>
            <person name="Chiriac C."/>
            <person name="Salcher M."/>
            <person name="Ghai R."/>
            <person name="Kavagutti S V."/>
        </authorList>
    </citation>
    <scope>NUCLEOTIDE SEQUENCE</scope>
</reference>
<dbReference type="SUPFAM" id="SSF52833">
    <property type="entry name" value="Thioredoxin-like"/>
    <property type="match status" value="1"/>
</dbReference>
<sequence>MEARVLLISKPDCHLCENARLIIERVCGELGVNWKELSIYDDPALAAEYFEAVPVTLVDGKRHDQWRVDEQRLRRALRMPE</sequence>
<gene>
    <name evidence="1" type="ORF">UFOPK3770_00112</name>
</gene>
<name>A0A6J5YQU6_9ZZZZ</name>
<proteinExistence type="predicted"/>
<organism evidence="1">
    <name type="scientific">freshwater metagenome</name>
    <dbReference type="NCBI Taxonomy" id="449393"/>
    <lineage>
        <taxon>unclassified sequences</taxon>
        <taxon>metagenomes</taxon>
        <taxon>ecological metagenomes</taxon>
    </lineage>
</organism>
<dbReference type="InterPro" id="IPR036249">
    <property type="entry name" value="Thioredoxin-like_sf"/>
</dbReference>